<feature type="region of interest" description="Disordered" evidence="1">
    <location>
        <begin position="1"/>
        <end position="74"/>
    </location>
</feature>
<dbReference type="STRING" id="497965.Cyan7822_0216"/>
<dbReference type="HOGENOM" id="CLU_054940_1_0_3"/>
<dbReference type="EMBL" id="CP002198">
    <property type="protein sequence ID" value="ADN12266.1"/>
    <property type="molecule type" value="Genomic_DNA"/>
</dbReference>
<dbReference type="RefSeq" id="WP_013320376.1">
    <property type="nucleotide sequence ID" value="NC_014501.1"/>
</dbReference>
<organism evidence="2 3">
    <name type="scientific">Gloeothece verrucosa (strain PCC 7822)</name>
    <name type="common">Cyanothece sp. (strain PCC 7822)</name>
    <dbReference type="NCBI Taxonomy" id="497965"/>
    <lineage>
        <taxon>Bacteria</taxon>
        <taxon>Bacillati</taxon>
        <taxon>Cyanobacteriota</taxon>
        <taxon>Cyanophyceae</taxon>
        <taxon>Oscillatoriophycideae</taxon>
        <taxon>Chroococcales</taxon>
        <taxon>Aphanothecaceae</taxon>
        <taxon>Gloeothece</taxon>
        <taxon>Gloeothece verrucosa</taxon>
    </lineage>
</organism>
<reference evidence="3" key="1">
    <citation type="journal article" date="2011" name="MBio">
        <title>Novel metabolic attributes of the genus Cyanothece, comprising a group of unicellular nitrogen-fixing Cyanobacteria.</title>
        <authorList>
            <person name="Bandyopadhyay A."/>
            <person name="Elvitigala T."/>
            <person name="Welsh E."/>
            <person name="Stockel J."/>
            <person name="Liberton M."/>
            <person name="Min H."/>
            <person name="Sherman L.A."/>
            <person name="Pakrasi H.B."/>
        </authorList>
    </citation>
    <scope>NUCLEOTIDE SEQUENCE [LARGE SCALE GENOMIC DNA]</scope>
    <source>
        <strain evidence="3">PCC 7822</strain>
    </source>
</reference>
<name>E0UJM2_GLOV7</name>
<gene>
    <name evidence="2" type="ordered locus">Cyan7822_0216</name>
</gene>
<accession>E0UJM2</accession>
<proteinExistence type="predicted"/>
<feature type="compositionally biased region" description="Basic residues" evidence="1">
    <location>
        <begin position="265"/>
        <end position="275"/>
    </location>
</feature>
<feature type="compositionally biased region" description="Polar residues" evidence="1">
    <location>
        <begin position="1"/>
        <end position="45"/>
    </location>
</feature>
<dbReference type="OrthoDB" id="423098at2"/>
<dbReference type="Proteomes" id="UP000008206">
    <property type="component" value="Chromosome"/>
</dbReference>
<evidence type="ECO:0000256" key="1">
    <source>
        <dbReference type="SAM" id="MobiDB-lite"/>
    </source>
</evidence>
<evidence type="ECO:0000313" key="2">
    <source>
        <dbReference type="EMBL" id="ADN12266.1"/>
    </source>
</evidence>
<dbReference type="KEGG" id="cyj:Cyan7822_0216"/>
<keyword evidence="3" id="KW-1185">Reference proteome</keyword>
<dbReference type="eggNOG" id="ENOG502Z8D1">
    <property type="taxonomic scope" value="Bacteria"/>
</dbReference>
<sequence>MNSFANPSFESPRQGKTTSQKSETSLPESVLSTKSQTVMSQQTSALKVEPEELKMTSAERVPHPSQRQLPIPAPSQPEQYRAIGLIQGHYQRSSDQLNRGNLLTADGTLINAVMLGRVIGLFKKLIDLEEPHLWVVYPRTRDDEQQLHVQIVGVWEPETLCKDEPQPLANSDDQTLIKHGYFSVRGEVIFASAEKQMVIVKIRQAPKQEQEKPKFFKLILRGTLPARPVSRFWDLKVELQGNDLVIQEATDLGFIKNKKSFNNRKKTLTNSRSRKPFNNSRSLTRSYPENKSQQPQEIKFTPKPSKIIKKKID</sequence>
<feature type="region of interest" description="Disordered" evidence="1">
    <location>
        <begin position="265"/>
        <end position="313"/>
    </location>
</feature>
<evidence type="ECO:0000313" key="3">
    <source>
        <dbReference type="Proteomes" id="UP000008206"/>
    </source>
</evidence>
<feature type="compositionally biased region" description="Polar residues" evidence="1">
    <location>
        <begin position="276"/>
        <end position="296"/>
    </location>
</feature>
<protein>
    <submittedName>
        <fullName evidence="2">Uncharacterized protein</fullName>
    </submittedName>
</protein>
<dbReference type="AlphaFoldDB" id="E0UJM2"/>